<feature type="chain" id="PRO_5020391754" evidence="1">
    <location>
        <begin position="23"/>
        <end position="776"/>
    </location>
</feature>
<dbReference type="OrthoDB" id="1522095at2"/>
<dbReference type="Gene3D" id="2.60.40.10">
    <property type="entry name" value="Immunoglobulins"/>
    <property type="match status" value="1"/>
</dbReference>
<reference evidence="3 4" key="1">
    <citation type="submission" date="2019-03" db="EMBL/GenBank/DDBJ databases">
        <title>Dyadobacter AR-3-6 sp. nov., isolated from arctic soil.</title>
        <authorList>
            <person name="Chaudhary D.K."/>
        </authorList>
    </citation>
    <scope>NUCLEOTIDE SEQUENCE [LARGE SCALE GENOMIC DNA]</scope>
    <source>
        <strain evidence="3 4">AR-3-6</strain>
    </source>
</reference>
<keyword evidence="4" id="KW-1185">Reference proteome</keyword>
<keyword evidence="1" id="KW-0732">Signal</keyword>
<feature type="signal peptide" evidence="1">
    <location>
        <begin position="1"/>
        <end position="22"/>
    </location>
</feature>
<sequence length="776" mass="87097">MVKKIYFIVIFLFLFISFPSQAQGIKMPIKTYGDLMQTYRGFKQLDKLAKTLSSKDYYDCVAYSKSVGYCTQVVPICKLYKEVTSQNIMGYAGGFYKAFKLYDVFQPYCGNGTCFQCCWTNQGCHSSFIGFPVLNCNSRYGAETTPAGLTLIVDEDIYPGKICLFTGQVCSHHAKCNLNLNPKQITDANNNPLHPMKSKRAIEQRAYTYAYYALESHYQQFAESITSNRIMSGITSNAELKKLTDDDLNDFLYGRGHDGWDDLVDAVAKYRGDAEGFRMADSVTKEFLPQASMWNTNRMFFLARYLSTIPNLYNRLAFVESKIWTEEDKDAYLKTINYNDSTFLKTIHPIALNFLRQNYGIQDYRLLAVPLAGEIVQSKFYNGDVLGDPPVLAIENSESNFTFSVSNTGTHKPGKPLPILVLWGDGTTTETELNGTSTKSLSHDYPAVGEYRVIAYARNSSGLRSILMKSVNIKARGVGQTQSIKTLSFKNLLVKTGTLTFADYISFDILAKNKNDEEFQLGRTAATFLGNAANRVVDSSLVVNNVTISQFDKLIIRPVCKYEGTGFISLNIKSMQAGFFNNSTIGELPANFQISASNLKLLDKNGKVLNNKDYIITTGLEKDFALALVIQSNGVKVERIEIDLTDLLSKQPYTLPNTITRKEEDGVYAEFRLNEFFKIEPVLAVEPIRTNVPAVLLYPNPTQGKLVFSKNPNFILTNEAGLLSLYTSSGRKVKEFNVSSGQNYHEFDISDLHLGVYIWKYETKNGAIVEGKVIKQ</sequence>
<dbReference type="InterPro" id="IPR026444">
    <property type="entry name" value="Secre_tail"/>
</dbReference>
<feature type="domain" description="Secretion system C-terminal sorting" evidence="2">
    <location>
        <begin position="697"/>
        <end position="774"/>
    </location>
</feature>
<evidence type="ECO:0000259" key="2">
    <source>
        <dbReference type="Pfam" id="PF18962"/>
    </source>
</evidence>
<proteinExistence type="predicted"/>
<accession>A0A4R5DC84</accession>
<dbReference type="InterPro" id="IPR035986">
    <property type="entry name" value="PKD_dom_sf"/>
</dbReference>
<comment type="caution">
    <text evidence="3">The sequence shown here is derived from an EMBL/GenBank/DDBJ whole genome shotgun (WGS) entry which is preliminary data.</text>
</comment>
<dbReference type="SUPFAM" id="SSF49299">
    <property type="entry name" value="PKD domain"/>
    <property type="match status" value="1"/>
</dbReference>
<dbReference type="Proteomes" id="UP000294850">
    <property type="component" value="Unassembled WGS sequence"/>
</dbReference>
<dbReference type="InterPro" id="IPR013783">
    <property type="entry name" value="Ig-like_fold"/>
</dbReference>
<evidence type="ECO:0000256" key="1">
    <source>
        <dbReference type="SAM" id="SignalP"/>
    </source>
</evidence>
<dbReference type="Pfam" id="PF18962">
    <property type="entry name" value="Por_Secre_tail"/>
    <property type="match status" value="1"/>
</dbReference>
<organism evidence="3 4">
    <name type="scientific">Dyadobacter psychrotolerans</name>
    <dbReference type="NCBI Taxonomy" id="2541721"/>
    <lineage>
        <taxon>Bacteria</taxon>
        <taxon>Pseudomonadati</taxon>
        <taxon>Bacteroidota</taxon>
        <taxon>Cytophagia</taxon>
        <taxon>Cytophagales</taxon>
        <taxon>Spirosomataceae</taxon>
        <taxon>Dyadobacter</taxon>
    </lineage>
</organism>
<dbReference type="EMBL" id="SMFL01000019">
    <property type="protein sequence ID" value="TDE09610.1"/>
    <property type="molecule type" value="Genomic_DNA"/>
</dbReference>
<name>A0A4R5DC84_9BACT</name>
<evidence type="ECO:0000313" key="4">
    <source>
        <dbReference type="Proteomes" id="UP000294850"/>
    </source>
</evidence>
<gene>
    <name evidence="3" type="ORF">E0F88_30450</name>
</gene>
<dbReference type="AlphaFoldDB" id="A0A4R5DC84"/>
<dbReference type="RefSeq" id="WP_131962114.1">
    <property type="nucleotide sequence ID" value="NZ_SMFL01000019.1"/>
</dbReference>
<dbReference type="NCBIfam" id="TIGR04183">
    <property type="entry name" value="Por_Secre_tail"/>
    <property type="match status" value="1"/>
</dbReference>
<protein>
    <submittedName>
        <fullName evidence="3">T9SS type A sorting domain-containing protein</fullName>
    </submittedName>
</protein>
<evidence type="ECO:0000313" key="3">
    <source>
        <dbReference type="EMBL" id="TDE09610.1"/>
    </source>
</evidence>